<comment type="similarity">
    <text evidence="2">Belongs to the cation diffusion facilitator (CDF) transporter (TC 2.A.4) family. SLC30A subfamily.</text>
</comment>
<keyword evidence="6 9" id="KW-1133">Transmembrane helix</keyword>
<dbReference type="Pfam" id="PF01545">
    <property type="entry name" value="Cation_efflux"/>
    <property type="match status" value="1"/>
</dbReference>
<proteinExistence type="inferred from homology"/>
<dbReference type="Pfam" id="PF16916">
    <property type="entry name" value="ZT_dimer"/>
    <property type="match status" value="1"/>
</dbReference>
<evidence type="ECO:0000256" key="3">
    <source>
        <dbReference type="ARBA" id="ARBA00022448"/>
    </source>
</evidence>
<evidence type="ECO:0000259" key="10">
    <source>
        <dbReference type="Pfam" id="PF01545"/>
    </source>
</evidence>
<dbReference type="InterPro" id="IPR027469">
    <property type="entry name" value="Cation_efflux_TMD_sf"/>
</dbReference>
<dbReference type="NCBIfam" id="TIGR01297">
    <property type="entry name" value="CDF"/>
    <property type="match status" value="1"/>
</dbReference>
<evidence type="ECO:0000256" key="4">
    <source>
        <dbReference type="ARBA" id="ARBA00022692"/>
    </source>
</evidence>
<feature type="domain" description="Cation efflux protein transmembrane" evidence="10">
    <location>
        <begin position="10"/>
        <end position="238"/>
    </location>
</feature>
<dbReference type="InterPro" id="IPR036837">
    <property type="entry name" value="Cation_efflux_CTD_sf"/>
</dbReference>
<sequence>MVSFENCGLDSKYTYGWQRAEILGALVNGVFLVALCLSIFLEAIQRFVEPPVITNPVLILCVGFAGFCSNLIGLVLFHEHGHGHGHSHAHGHAHSHSHEEEEDTEYHDYPSVEAVLPQQAINDMAHETTTLLDSSSPSGYSSTTVRDRRFSETHVNHYHAQPRKGPAGSSKSLNMQGVFLHVMGDALGNIGVMATALFIWKTDYSWKYYMDPVISLVITAIIFSSALPLCRSASSILLQAVPQSVNADEVRQDIESLRGVEAIHDLHIWILKEDLFIATLHVSVSVDEEEFMHLAEKINACLQGHGIHSSTIQPEFCYCIQNNQPSPDGVSLHSHNSNSSNHLHCVVRGSKSTGGLRSCRSCSNLPEA</sequence>
<reference evidence="12" key="1">
    <citation type="journal article" date="2019" name="G3 (Bethesda)">
        <title>Genome Assemblies of Two Rare Opportunistic Yeast Pathogens: Diutina rugosa (syn. Candida rugosa) and Trichomonascus ciferrii (syn. Candida ciferrii).</title>
        <authorList>
            <person name="Mixao V."/>
            <person name="Saus E."/>
            <person name="Hansen A.P."/>
            <person name="Lass-Florl C."/>
            <person name="Gabaldon T."/>
        </authorList>
    </citation>
    <scope>NUCLEOTIDE SEQUENCE</scope>
    <source>
        <strain evidence="12">CBS 4856</strain>
    </source>
</reference>
<evidence type="ECO:0000256" key="1">
    <source>
        <dbReference type="ARBA" id="ARBA00004141"/>
    </source>
</evidence>
<evidence type="ECO:0000256" key="8">
    <source>
        <dbReference type="SAM" id="MobiDB-lite"/>
    </source>
</evidence>
<accession>A0A642V359</accession>
<evidence type="ECO:0000259" key="11">
    <source>
        <dbReference type="Pfam" id="PF16916"/>
    </source>
</evidence>
<protein>
    <recommendedName>
        <fullName evidence="14">Cation efflux protein cytoplasmic domain-containing protein</fullName>
    </recommendedName>
</protein>
<feature type="compositionally biased region" description="Basic residues" evidence="8">
    <location>
        <begin position="85"/>
        <end position="95"/>
    </location>
</feature>
<feature type="transmembrane region" description="Helical" evidence="9">
    <location>
        <begin position="53"/>
        <end position="77"/>
    </location>
</feature>
<feature type="transmembrane region" description="Helical" evidence="9">
    <location>
        <begin position="22"/>
        <end position="41"/>
    </location>
</feature>
<dbReference type="PANTHER" id="PTHR45820:SF4">
    <property type="entry name" value="ZINC TRANSPORTER 63C, ISOFORM F"/>
    <property type="match status" value="1"/>
</dbReference>
<dbReference type="InterPro" id="IPR058533">
    <property type="entry name" value="Cation_efflux_TM"/>
</dbReference>
<keyword evidence="7 9" id="KW-0472">Membrane</keyword>
<dbReference type="SUPFAM" id="SSF161111">
    <property type="entry name" value="Cation efflux protein transmembrane domain-like"/>
    <property type="match status" value="1"/>
</dbReference>
<dbReference type="Proteomes" id="UP000761534">
    <property type="component" value="Unassembled WGS sequence"/>
</dbReference>
<gene>
    <name evidence="12" type="ORF">TRICI_003456</name>
</gene>
<keyword evidence="5" id="KW-0862">Zinc</keyword>
<dbReference type="Gene3D" id="1.20.1510.10">
    <property type="entry name" value="Cation efflux protein transmembrane domain"/>
    <property type="match status" value="2"/>
</dbReference>
<comment type="subcellular location">
    <subcellularLocation>
        <location evidence="1">Membrane</location>
        <topology evidence="1">Multi-pass membrane protein</topology>
    </subcellularLocation>
</comment>
<dbReference type="VEuPathDB" id="FungiDB:TRICI_003456"/>
<dbReference type="GO" id="GO:0006882">
    <property type="term" value="P:intracellular zinc ion homeostasis"/>
    <property type="evidence" value="ECO:0007669"/>
    <property type="project" value="TreeGrafter"/>
</dbReference>
<name>A0A642V359_9ASCO</name>
<evidence type="ECO:0000313" key="12">
    <source>
        <dbReference type="EMBL" id="KAA8912547.1"/>
    </source>
</evidence>
<feature type="transmembrane region" description="Helical" evidence="9">
    <location>
        <begin position="212"/>
        <end position="230"/>
    </location>
</feature>
<evidence type="ECO:0000256" key="6">
    <source>
        <dbReference type="ARBA" id="ARBA00022989"/>
    </source>
</evidence>
<organism evidence="12 13">
    <name type="scientific">Trichomonascus ciferrii</name>
    <dbReference type="NCBI Taxonomy" id="44093"/>
    <lineage>
        <taxon>Eukaryota</taxon>
        <taxon>Fungi</taxon>
        <taxon>Dikarya</taxon>
        <taxon>Ascomycota</taxon>
        <taxon>Saccharomycotina</taxon>
        <taxon>Dipodascomycetes</taxon>
        <taxon>Dipodascales</taxon>
        <taxon>Trichomonascaceae</taxon>
        <taxon>Trichomonascus</taxon>
        <taxon>Trichomonascus ciferrii complex</taxon>
    </lineage>
</organism>
<dbReference type="AlphaFoldDB" id="A0A642V359"/>
<evidence type="ECO:0000256" key="9">
    <source>
        <dbReference type="SAM" id="Phobius"/>
    </source>
</evidence>
<keyword evidence="4 9" id="KW-0812">Transmembrane</keyword>
<feature type="domain" description="Cation efflux protein cytoplasmic" evidence="11">
    <location>
        <begin position="244"/>
        <end position="315"/>
    </location>
</feature>
<evidence type="ECO:0000256" key="7">
    <source>
        <dbReference type="ARBA" id="ARBA00023136"/>
    </source>
</evidence>
<dbReference type="OrthoDB" id="9944568at2759"/>
<feature type="region of interest" description="Disordered" evidence="8">
    <location>
        <begin position="85"/>
        <end position="107"/>
    </location>
</feature>
<evidence type="ECO:0000256" key="2">
    <source>
        <dbReference type="ARBA" id="ARBA00008873"/>
    </source>
</evidence>
<evidence type="ECO:0000313" key="13">
    <source>
        <dbReference type="Proteomes" id="UP000761534"/>
    </source>
</evidence>
<dbReference type="GO" id="GO:0000329">
    <property type="term" value="C:fungal-type vacuole membrane"/>
    <property type="evidence" value="ECO:0007669"/>
    <property type="project" value="TreeGrafter"/>
</dbReference>
<evidence type="ECO:0008006" key="14">
    <source>
        <dbReference type="Google" id="ProtNLM"/>
    </source>
</evidence>
<feature type="transmembrane region" description="Helical" evidence="9">
    <location>
        <begin position="178"/>
        <end position="200"/>
    </location>
</feature>
<dbReference type="InterPro" id="IPR002524">
    <property type="entry name" value="Cation_efflux"/>
</dbReference>
<dbReference type="InterPro" id="IPR027470">
    <property type="entry name" value="Cation_efflux_CTD"/>
</dbReference>
<evidence type="ECO:0000256" key="5">
    <source>
        <dbReference type="ARBA" id="ARBA00022833"/>
    </source>
</evidence>
<dbReference type="EMBL" id="SWFS01000253">
    <property type="protein sequence ID" value="KAA8912547.1"/>
    <property type="molecule type" value="Genomic_DNA"/>
</dbReference>
<keyword evidence="3" id="KW-0813">Transport</keyword>
<dbReference type="GO" id="GO:0005385">
    <property type="term" value="F:zinc ion transmembrane transporter activity"/>
    <property type="evidence" value="ECO:0007669"/>
    <property type="project" value="TreeGrafter"/>
</dbReference>
<dbReference type="SUPFAM" id="SSF160240">
    <property type="entry name" value="Cation efflux protein cytoplasmic domain-like"/>
    <property type="match status" value="1"/>
</dbReference>
<dbReference type="PANTHER" id="PTHR45820">
    <property type="entry name" value="FI23527P1"/>
    <property type="match status" value="1"/>
</dbReference>
<keyword evidence="13" id="KW-1185">Reference proteome</keyword>
<comment type="caution">
    <text evidence="12">The sequence shown here is derived from an EMBL/GenBank/DDBJ whole genome shotgun (WGS) entry which is preliminary data.</text>
</comment>